<keyword evidence="7" id="KW-0503">Monooxygenase</keyword>
<evidence type="ECO:0000256" key="3">
    <source>
        <dbReference type="ARBA" id="ARBA00005349"/>
    </source>
</evidence>
<evidence type="ECO:0000256" key="6">
    <source>
        <dbReference type="ARBA" id="ARBA00023002"/>
    </source>
</evidence>
<dbReference type="PRINTS" id="PR00420">
    <property type="entry name" value="RNGMNOXGNASE"/>
</dbReference>
<comment type="similarity">
    <text evidence="3">Belongs to the UbiH/COQ6 family.</text>
</comment>
<comment type="cofactor">
    <cofactor evidence="1">
        <name>FAD</name>
        <dbReference type="ChEBI" id="CHEBI:57692"/>
    </cofactor>
</comment>
<feature type="domain" description="FAD-binding" evidence="8">
    <location>
        <begin position="4"/>
        <end position="311"/>
    </location>
</feature>
<dbReference type="InterPro" id="IPR002938">
    <property type="entry name" value="FAD-bd"/>
</dbReference>
<dbReference type="GO" id="GO:0016705">
    <property type="term" value="F:oxidoreductase activity, acting on paired donors, with incorporation or reduction of molecular oxygen"/>
    <property type="evidence" value="ECO:0007669"/>
    <property type="project" value="InterPro"/>
</dbReference>
<name>A0A437MFI5_9PROT</name>
<dbReference type="AlphaFoldDB" id="A0A437MFI5"/>
<evidence type="ECO:0000313" key="9">
    <source>
        <dbReference type="EMBL" id="RVT96402.1"/>
    </source>
</evidence>
<organism evidence="9 10">
    <name type="scientific">Rhodovarius crocodyli</name>
    <dbReference type="NCBI Taxonomy" id="1979269"/>
    <lineage>
        <taxon>Bacteria</taxon>
        <taxon>Pseudomonadati</taxon>
        <taxon>Pseudomonadota</taxon>
        <taxon>Alphaproteobacteria</taxon>
        <taxon>Acetobacterales</taxon>
        <taxon>Roseomonadaceae</taxon>
        <taxon>Rhodovarius</taxon>
    </lineage>
</organism>
<keyword evidence="5" id="KW-0274">FAD</keyword>
<evidence type="ECO:0000256" key="1">
    <source>
        <dbReference type="ARBA" id="ARBA00001974"/>
    </source>
</evidence>
<keyword evidence="6" id="KW-0560">Oxidoreductase</keyword>
<dbReference type="PANTHER" id="PTHR43876:SF25">
    <property type="entry name" value="MONOOXYGENASE NMA2164"/>
    <property type="match status" value="1"/>
</dbReference>
<keyword evidence="10" id="KW-1185">Reference proteome</keyword>
<dbReference type="InterPro" id="IPR051205">
    <property type="entry name" value="UbiH/COQ6_monooxygenase"/>
</dbReference>
<dbReference type="GO" id="GO:0006744">
    <property type="term" value="P:ubiquinone biosynthetic process"/>
    <property type="evidence" value="ECO:0007669"/>
    <property type="project" value="UniProtKB-UniPathway"/>
</dbReference>
<dbReference type="InterPro" id="IPR036188">
    <property type="entry name" value="FAD/NAD-bd_sf"/>
</dbReference>
<dbReference type="InterPro" id="IPR010971">
    <property type="entry name" value="UbiH/COQ6"/>
</dbReference>
<comment type="pathway">
    <text evidence="2">Cofactor biosynthesis; ubiquinone biosynthesis.</text>
</comment>
<dbReference type="NCBIfam" id="TIGR01988">
    <property type="entry name" value="Ubi-OHases"/>
    <property type="match status" value="1"/>
</dbReference>
<evidence type="ECO:0000256" key="7">
    <source>
        <dbReference type="ARBA" id="ARBA00023033"/>
    </source>
</evidence>
<dbReference type="Pfam" id="PF01494">
    <property type="entry name" value="FAD_binding_3"/>
    <property type="match status" value="1"/>
</dbReference>
<sequence length="383" mass="40898">MLDYDIAVIGAGPVGLAFAQALRGSGLSVGLFERAPETAIAQPAFDGREIALTHHSQKLMTAFGAGAALDHGSPLREAQVLNGGSPFALEFTADGPKAGPLGLLVPNHEIRRALHDAVRADASAEIHAGTEVTDVSTDPREGRLTLADGRMVRARLIVAADTRFSASRGRMGIRDSRLDFGSTMLVARVAHEKPHHGIATEWFGHGQTVAMLPLAGDVSSFVLTLKTPQMARLMEATPEEFAAEATRRTQGRWGRMELVATRHAYPLVAVYARRFVGRRFALLGDAAVGMHPVTAHGFNFGLAGAERLAQEIGGDPGDTAALLRFESRHRRGTFPLFTATNAIAKLYTDDRAPARLLRGAVMRAGALLAPVRKAVAAQLMDAR</sequence>
<evidence type="ECO:0000313" key="10">
    <source>
        <dbReference type="Proteomes" id="UP000282957"/>
    </source>
</evidence>
<evidence type="ECO:0000259" key="8">
    <source>
        <dbReference type="Pfam" id="PF01494"/>
    </source>
</evidence>
<comment type="caution">
    <text evidence="9">The sequence shown here is derived from an EMBL/GenBank/DDBJ whole genome shotgun (WGS) entry which is preliminary data.</text>
</comment>
<dbReference type="Gene3D" id="3.50.50.60">
    <property type="entry name" value="FAD/NAD(P)-binding domain"/>
    <property type="match status" value="2"/>
</dbReference>
<dbReference type="Proteomes" id="UP000282957">
    <property type="component" value="Unassembled WGS sequence"/>
</dbReference>
<dbReference type="OrthoDB" id="9796623at2"/>
<evidence type="ECO:0000256" key="2">
    <source>
        <dbReference type="ARBA" id="ARBA00004749"/>
    </source>
</evidence>
<reference evidence="9 10" key="1">
    <citation type="submission" date="2019-01" db="EMBL/GenBank/DDBJ databases">
        <authorList>
            <person name="Chen W.-M."/>
        </authorList>
    </citation>
    <scope>NUCLEOTIDE SEQUENCE [LARGE SCALE GENOMIC DNA]</scope>
    <source>
        <strain evidence="9 10">CCP-6</strain>
    </source>
</reference>
<dbReference type="PANTHER" id="PTHR43876">
    <property type="entry name" value="UBIQUINONE BIOSYNTHESIS MONOOXYGENASE COQ6, MITOCHONDRIAL"/>
    <property type="match status" value="1"/>
</dbReference>
<keyword evidence="4" id="KW-0285">Flavoprotein</keyword>
<accession>A0A437MFI5</accession>
<protein>
    <submittedName>
        <fullName evidence="9">FAD-dependent hydroxylase</fullName>
    </submittedName>
</protein>
<dbReference type="NCBIfam" id="NF006593">
    <property type="entry name" value="PRK09126.1"/>
    <property type="match status" value="1"/>
</dbReference>
<dbReference type="GO" id="GO:0004497">
    <property type="term" value="F:monooxygenase activity"/>
    <property type="evidence" value="ECO:0007669"/>
    <property type="project" value="UniProtKB-KW"/>
</dbReference>
<gene>
    <name evidence="9" type="ORF">EOD42_12780</name>
</gene>
<proteinExistence type="inferred from homology"/>
<dbReference type="UniPathway" id="UPA00232"/>
<evidence type="ECO:0000256" key="4">
    <source>
        <dbReference type="ARBA" id="ARBA00022630"/>
    </source>
</evidence>
<dbReference type="SUPFAM" id="SSF51905">
    <property type="entry name" value="FAD/NAD(P)-binding domain"/>
    <property type="match status" value="1"/>
</dbReference>
<evidence type="ECO:0000256" key="5">
    <source>
        <dbReference type="ARBA" id="ARBA00022827"/>
    </source>
</evidence>
<dbReference type="GO" id="GO:0071949">
    <property type="term" value="F:FAD binding"/>
    <property type="evidence" value="ECO:0007669"/>
    <property type="project" value="InterPro"/>
</dbReference>
<dbReference type="EMBL" id="SACL01000004">
    <property type="protein sequence ID" value="RVT96402.1"/>
    <property type="molecule type" value="Genomic_DNA"/>
</dbReference>